<dbReference type="RefSeq" id="WP_344468721.1">
    <property type="nucleotide sequence ID" value="NZ_BAAANT010000047.1"/>
</dbReference>
<feature type="compositionally biased region" description="Basic and acidic residues" evidence="1">
    <location>
        <begin position="84"/>
        <end position="96"/>
    </location>
</feature>
<keyword evidence="3" id="KW-1185">Reference proteome</keyword>
<comment type="caution">
    <text evidence="2">The sequence shown here is derived from an EMBL/GenBank/DDBJ whole genome shotgun (WGS) entry which is preliminary data.</text>
</comment>
<evidence type="ECO:0000256" key="1">
    <source>
        <dbReference type="SAM" id="MobiDB-lite"/>
    </source>
</evidence>
<evidence type="ECO:0000313" key="2">
    <source>
        <dbReference type="EMBL" id="GAA2155524.1"/>
    </source>
</evidence>
<protein>
    <submittedName>
        <fullName evidence="2">Uncharacterized protein</fullName>
    </submittedName>
</protein>
<accession>A0ABN3A7E0</accession>
<evidence type="ECO:0000313" key="3">
    <source>
        <dbReference type="Proteomes" id="UP001422759"/>
    </source>
</evidence>
<gene>
    <name evidence="2" type="ORF">GCM10009760_55550</name>
</gene>
<feature type="compositionally biased region" description="Low complexity" evidence="1">
    <location>
        <begin position="1"/>
        <end position="12"/>
    </location>
</feature>
<name>A0ABN3A7E0_9ACTN</name>
<dbReference type="Proteomes" id="UP001422759">
    <property type="component" value="Unassembled WGS sequence"/>
</dbReference>
<proteinExistence type="predicted"/>
<dbReference type="EMBL" id="BAAANT010000047">
    <property type="protein sequence ID" value="GAA2155524.1"/>
    <property type="molecule type" value="Genomic_DNA"/>
</dbReference>
<reference evidence="2 3" key="1">
    <citation type="journal article" date="2019" name="Int. J. Syst. Evol. Microbiol.">
        <title>The Global Catalogue of Microorganisms (GCM) 10K type strain sequencing project: providing services to taxonomists for standard genome sequencing and annotation.</title>
        <authorList>
            <consortium name="The Broad Institute Genomics Platform"/>
            <consortium name="The Broad Institute Genome Sequencing Center for Infectious Disease"/>
            <person name="Wu L."/>
            <person name="Ma J."/>
        </authorList>
    </citation>
    <scope>NUCLEOTIDE SEQUENCE [LARGE SCALE GENOMIC DNA]</scope>
    <source>
        <strain evidence="2 3">JCM 14560</strain>
    </source>
</reference>
<organism evidence="2 3">
    <name type="scientific">Kitasatospora kazusensis</name>
    <dbReference type="NCBI Taxonomy" id="407974"/>
    <lineage>
        <taxon>Bacteria</taxon>
        <taxon>Bacillati</taxon>
        <taxon>Actinomycetota</taxon>
        <taxon>Actinomycetes</taxon>
        <taxon>Kitasatosporales</taxon>
        <taxon>Streptomycetaceae</taxon>
        <taxon>Kitasatospora</taxon>
    </lineage>
</organism>
<sequence>MPNPASSPSHASPAPPGSPQQLPYLLTAAQGQAARTLLSYAVSLPLPSTDAQLLAAVLAIRGRCGHRMRLTDLREEVHAAARPYADRLSAHDDDHSHRHASSPAG</sequence>
<feature type="region of interest" description="Disordered" evidence="1">
    <location>
        <begin position="1"/>
        <end position="22"/>
    </location>
</feature>
<feature type="region of interest" description="Disordered" evidence="1">
    <location>
        <begin position="84"/>
        <end position="105"/>
    </location>
</feature>